<evidence type="ECO:0000259" key="5">
    <source>
        <dbReference type="PROSITE" id="PS50887"/>
    </source>
</evidence>
<evidence type="ECO:0000313" key="6">
    <source>
        <dbReference type="EMBL" id="MCZ0926361.1"/>
    </source>
</evidence>
<comment type="caution">
    <text evidence="6">The sequence shown here is derived from an EMBL/GenBank/DDBJ whole genome shotgun (WGS) entry which is preliminary data.</text>
</comment>
<evidence type="ECO:0000313" key="7">
    <source>
        <dbReference type="Proteomes" id="UP001321125"/>
    </source>
</evidence>
<reference evidence="6 7" key="1">
    <citation type="submission" date="2022-02" db="EMBL/GenBank/DDBJ databases">
        <title>Study of halophilic communities from a Mexican lake.</title>
        <authorList>
            <person name="Hernandez-Soto L.M."/>
            <person name="Martinez-Abarca F."/>
            <person name="Ramirez-Saad H.C."/>
            <person name="Aguirre-Garrido J.F."/>
        </authorList>
    </citation>
    <scope>NUCLEOTIDE SEQUENCE [LARGE SCALE GENOMIC DNA]</scope>
    <source>
        <strain evidence="6 7">Hjan13</strain>
    </source>
</reference>
<proteinExistence type="predicted"/>
<dbReference type="InterPro" id="IPR013655">
    <property type="entry name" value="PAS_fold_3"/>
</dbReference>
<dbReference type="Proteomes" id="UP001321125">
    <property type="component" value="Unassembled WGS sequence"/>
</dbReference>
<feature type="domain" description="GGDEF" evidence="5">
    <location>
        <begin position="167"/>
        <end position="301"/>
    </location>
</feature>
<dbReference type="PANTHER" id="PTHR45138:SF9">
    <property type="entry name" value="DIGUANYLATE CYCLASE DGCM-RELATED"/>
    <property type="match status" value="1"/>
</dbReference>
<dbReference type="NCBIfam" id="TIGR00254">
    <property type="entry name" value="GGDEF"/>
    <property type="match status" value="1"/>
</dbReference>
<dbReference type="Pfam" id="PF00990">
    <property type="entry name" value="GGDEF"/>
    <property type="match status" value="1"/>
</dbReference>
<comment type="catalytic activity">
    <reaction evidence="2">
        <text>2 GTP = 3',3'-c-di-GMP + 2 diphosphate</text>
        <dbReference type="Rhea" id="RHEA:24898"/>
        <dbReference type="ChEBI" id="CHEBI:33019"/>
        <dbReference type="ChEBI" id="CHEBI:37565"/>
        <dbReference type="ChEBI" id="CHEBI:58805"/>
        <dbReference type="EC" id="2.7.7.65"/>
    </reaction>
</comment>
<feature type="domain" description="PAC" evidence="4">
    <location>
        <begin position="85"/>
        <end position="135"/>
    </location>
</feature>
<dbReference type="Gene3D" id="2.10.70.100">
    <property type="match status" value="1"/>
</dbReference>
<keyword evidence="7" id="KW-1185">Reference proteome</keyword>
<dbReference type="InterPro" id="IPR000700">
    <property type="entry name" value="PAS-assoc_C"/>
</dbReference>
<gene>
    <name evidence="6" type="ORF">L0635_04605</name>
</gene>
<evidence type="ECO:0000259" key="4">
    <source>
        <dbReference type="PROSITE" id="PS50113"/>
    </source>
</evidence>
<dbReference type="InterPro" id="IPR000160">
    <property type="entry name" value="GGDEF_dom"/>
</dbReference>
<sequence length="302" mass="34391">MPSTSQEWQSFAIMLQKLHKIRGFGYWQMSLSTGQMYWSEMVYEFFGVDPDRFIPDRKDFIRLVHPSDRKKVAKAQQTLKKTGAIDIKYRIVQPGGNVRWIHEVADNSAPDDPDILLSTLQDITDHKVLEKNLRNQAITDDLTGTFNRGHFMKRLRQAFSHFCRSEHNAAVLLFDVDHFKNVNDTYGHAVGDKVLKQVCRLFKERFRETDVIGRLGGEEFAVLLFEITPDAALAIADDIRQKLANTAFTTHTGATFYISVTCGVAHFTADDATEESILHRADTSLYTGKHHGRNQVVGEVQC</sequence>
<dbReference type="Gene3D" id="3.30.70.270">
    <property type="match status" value="1"/>
</dbReference>
<dbReference type="SMART" id="SM00267">
    <property type="entry name" value="GGDEF"/>
    <property type="match status" value="1"/>
</dbReference>
<name>A0ABT4IRR8_9GAMM</name>
<dbReference type="PANTHER" id="PTHR45138">
    <property type="entry name" value="REGULATORY COMPONENTS OF SENSORY TRANSDUCTION SYSTEM"/>
    <property type="match status" value="1"/>
</dbReference>
<dbReference type="SUPFAM" id="SSF55785">
    <property type="entry name" value="PYP-like sensor domain (PAS domain)"/>
    <property type="match status" value="1"/>
</dbReference>
<dbReference type="PROSITE" id="PS50887">
    <property type="entry name" value="GGDEF"/>
    <property type="match status" value="1"/>
</dbReference>
<dbReference type="SUPFAM" id="SSF55073">
    <property type="entry name" value="Nucleotide cyclase"/>
    <property type="match status" value="1"/>
</dbReference>
<dbReference type="InterPro" id="IPR043128">
    <property type="entry name" value="Rev_trsase/Diguanyl_cyclase"/>
</dbReference>
<dbReference type="Pfam" id="PF08447">
    <property type="entry name" value="PAS_3"/>
    <property type="match status" value="1"/>
</dbReference>
<dbReference type="InterPro" id="IPR050469">
    <property type="entry name" value="Diguanylate_Cyclase"/>
</dbReference>
<dbReference type="PROSITE" id="PS50112">
    <property type="entry name" value="PAS"/>
    <property type="match status" value="1"/>
</dbReference>
<evidence type="ECO:0000256" key="2">
    <source>
        <dbReference type="ARBA" id="ARBA00034247"/>
    </source>
</evidence>
<evidence type="ECO:0000256" key="1">
    <source>
        <dbReference type="ARBA" id="ARBA00012528"/>
    </source>
</evidence>
<dbReference type="CDD" id="cd00130">
    <property type="entry name" value="PAS"/>
    <property type="match status" value="1"/>
</dbReference>
<accession>A0ABT4IRR8</accession>
<dbReference type="EC" id="2.7.7.65" evidence="1"/>
<dbReference type="PROSITE" id="PS50113">
    <property type="entry name" value="PAC"/>
    <property type="match status" value="1"/>
</dbReference>
<dbReference type="EMBL" id="JAKNQU010000002">
    <property type="protein sequence ID" value="MCZ0926361.1"/>
    <property type="molecule type" value="Genomic_DNA"/>
</dbReference>
<dbReference type="InterPro" id="IPR000014">
    <property type="entry name" value="PAS"/>
</dbReference>
<protein>
    <recommendedName>
        <fullName evidence="1">diguanylate cyclase</fullName>
        <ecNumber evidence="1">2.7.7.65</ecNumber>
    </recommendedName>
</protein>
<dbReference type="Gene3D" id="3.30.450.20">
    <property type="entry name" value="PAS domain"/>
    <property type="match status" value="1"/>
</dbReference>
<dbReference type="CDD" id="cd01949">
    <property type="entry name" value="GGDEF"/>
    <property type="match status" value="1"/>
</dbReference>
<dbReference type="InterPro" id="IPR029787">
    <property type="entry name" value="Nucleotide_cyclase"/>
</dbReference>
<evidence type="ECO:0000259" key="3">
    <source>
        <dbReference type="PROSITE" id="PS50112"/>
    </source>
</evidence>
<feature type="domain" description="PAS" evidence="3">
    <location>
        <begin position="36"/>
        <end position="83"/>
    </location>
</feature>
<organism evidence="6 7">
    <name type="scientific">Vreelandella janggokensis</name>
    <dbReference type="NCBI Taxonomy" id="370767"/>
    <lineage>
        <taxon>Bacteria</taxon>
        <taxon>Pseudomonadati</taxon>
        <taxon>Pseudomonadota</taxon>
        <taxon>Gammaproteobacteria</taxon>
        <taxon>Oceanospirillales</taxon>
        <taxon>Halomonadaceae</taxon>
        <taxon>Vreelandella</taxon>
    </lineage>
</organism>
<dbReference type="InterPro" id="IPR035965">
    <property type="entry name" value="PAS-like_dom_sf"/>
</dbReference>